<dbReference type="PROSITE" id="PS50011">
    <property type="entry name" value="PROTEIN_KINASE_DOM"/>
    <property type="match status" value="1"/>
</dbReference>
<dbReference type="SUPFAM" id="SSF56112">
    <property type="entry name" value="Protein kinase-like (PK-like)"/>
    <property type="match status" value="1"/>
</dbReference>
<evidence type="ECO:0000256" key="10">
    <source>
        <dbReference type="ARBA" id="ARBA00023211"/>
    </source>
</evidence>
<dbReference type="Gene3D" id="1.10.510.10">
    <property type="entry name" value="Transferase(Phosphotransferase) domain 1"/>
    <property type="match status" value="1"/>
</dbReference>
<evidence type="ECO:0000256" key="11">
    <source>
        <dbReference type="ARBA" id="ARBA00049003"/>
    </source>
</evidence>
<feature type="binding site" evidence="14">
    <location>
        <position position="125"/>
    </location>
    <ligand>
        <name>ATP</name>
        <dbReference type="ChEBI" id="CHEBI:30616"/>
    </ligand>
</feature>
<evidence type="ECO:0000256" key="6">
    <source>
        <dbReference type="ARBA" id="ARBA00022679"/>
    </source>
</evidence>
<evidence type="ECO:0000259" key="15">
    <source>
        <dbReference type="PROSITE" id="PS50011"/>
    </source>
</evidence>
<dbReference type="InterPro" id="IPR001245">
    <property type="entry name" value="Ser-Thr/Tyr_kinase_cat_dom"/>
</dbReference>
<evidence type="ECO:0000256" key="8">
    <source>
        <dbReference type="ARBA" id="ARBA00022777"/>
    </source>
</evidence>
<dbReference type="PANTHER" id="PTHR46485:SF4">
    <property type="entry name" value="LIM DOMAIN KINASE 1"/>
    <property type="match status" value="1"/>
</dbReference>
<evidence type="ECO:0000256" key="13">
    <source>
        <dbReference type="ARBA" id="ARBA00051680"/>
    </source>
</evidence>
<evidence type="ECO:0000256" key="1">
    <source>
        <dbReference type="ARBA" id="ARBA00001936"/>
    </source>
</evidence>
<evidence type="ECO:0000256" key="7">
    <source>
        <dbReference type="ARBA" id="ARBA00022741"/>
    </source>
</evidence>
<evidence type="ECO:0000256" key="12">
    <source>
        <dbReference type="ARBA" id="ARBA00049308"/>
    </source>
</evidence>
<keyword evidence="9 14" id="KW-0067">ATP-binding</keyword>
<dbReference type="EC" id="2.7.12.1" evidence="4"/>
<evidence type="ECO:0000313" key="17">
    <source>
        <dbReference type="Proteomes" id="UP000748531"/>
    </source>
</evidence>
<dbReference type="GO" id="GO:0005634">
    <property type="term" value="C:nucleus"/>
    <property type="evidence" value="ECO:0007669"/>
    <property type="project" value="TreeGrafter"/>
</dbReference>
<dbReference type="Pfam" id="PF07714">
    <property type="entry name" value="PK_Tyr_Ser-Thr"/>
    <property type="match status" value="1"/>
</dbReference>
<comment type="catalytic activity">
    <reaction evidence="11">
        <text>L-seryl-[protein] + ATP = O-phospho-L-seryl-[protein] + ADP + H(+)</text>
        <dbReference type="Rhea" id="RHEA:17989"/>
        <dbReference type="Rhea" id="RHEA-COMP:9863"/>
        <dbReference type="Rhea" id="RHEA-COMP:11604"/>
        <dbReference type="ChEBI" id="CHEBI:15378"/>
        <dbReference type="ChEBI" id="CHEBI:29999"/>
        <dbReference type="ChEBI" id="CHEBI:30616"/>
        <dbReference type="ChEBI" id="CHEBI:83421"/>
        <dbReference type="ChEBI" id="CHEBI:456216"/>
        <dbReference type="EC" id="2.7.12.1"/>
    </reaction>
</comment>
<feature type="domain" description="Protein kinase" evidence="15">
    <location>
        <begin position="96"/>
        <end position="395"/>
    </location>
</feature>
<keyword evidence="5" id="KW-0723">Serine/threonine-protein kinase</keyword>
<organism evidence="16 17">
    <name type="scientific">Paragonimus heterotremus</name>
    <dbReference type="NCBI Taxonomy" id="100268"/>
    <lineage>
        <taxon>Eukaryota</taxon>
        <taxon>Metazoa</taxon>
        <taxon>Spiralia</taxon>
        <taxon>Lophotrochozoa</taxon>
        <taxon>Platyhelminthes</taxon>
        <taxon>Trematoda</taxon>
        <taxon>Digenea</taxon>
        <taxon>Plagiorchiida</taxon>
        <taxon>Troglotremata</taxon>
        <taxon>Troglotrematidae</taxon>
        <taxon>Paragonimus</taxon>
    </lineage>
</organism>
<comment type="cofactor">
    <cofactor evidence="2">
        <name>Mg(2+)</name>
        <dbReference type="ChEBI" id="CHEBI:18420"/>
    </cofactor>
</comment>
<dbReference type="Proteomes" id="UP000748531">
    <property type="component" value="Unassembled WGS sequence"/>
</dbReference>
<dbReference type="GO" id="GO:0046872">
    <property type="term" value="F:metal ion binding"/>
    <property type="evidence" value="ECO:0007669"/>
    <property type="project" value="UniProtKB-KW"/>
</dbReference>
<evidence type="ECO:0000256" key="14">
    <source>
        <dbReference type="PROSITE-ProRule" id="PRU10141"/>
    </source>
</evidence>
<evidence type="ECO:0000256" key="2">
    <source>
        <dbReference type="ARBA" id="ARBA00001946"/>
    </source>
</evidence>
<dbReference type="InterPro" id="IPR011009">
    <property type="entry name" value="Kinase-like_dom_sf"/>
</dbReference>
<dbReference type="OrthoDB" id="20134at2759"/>
<evidence type="ECO:0000313" key="16">
    <source>
        <dbReference type="EMBL" id="KAF5400971.1"/>
    </source>
</evidence>
<evidence type="ECO:0000256" key="3">
    <source>
        <dbReference type="ARBA" id="ARBA00005843"/>
    </source>
</evidence>
<dbReference type="InterPro" id="IPR050940">
    <property type="entry name" value="Actin_reg-Ser/Thr_kinase"/>
</dbReference>
<name>A0A8J4WHT4_9TREM</name>
<comment type="catalytic activity">
    <reaction evidence="12">
        <text>L-threonyl-[protein] + ATP = O-phospho-L-threonyl-[protein] + ADP + H(+)</text>
        <dbReference type="Rhea" id="RHEA:46608"/>
        <dbReference type="Rhea" id="RHEA-COMP:11060"/>
        <dbReference type="Rhea" id="RHEA-COMP:11605"/>
        <dbReference type="ChEBI" id="CHEBI:15378"/>
        <dbReference type="ChEBI" id="CHEBI:30013"/>
        <dbReference type="ChEBI" id="CHEBI:30616"/>
        <dbReference type="ChEBI" id="CHEBI:61977"/>
        <dbReference type="ChEBI" id="CHEBI:456216"/>
        <dbReference type="EC" id="2.7.12.1"/>
    </reaction>
</comment>
<dbReference type="Pfam" id="PF00069">
    <property type="entry name" value="Pkinase"/>
    <property type="match status" value="1"/>
</dbReference>
<dbReference type="EMBL" id="LUCH01002793">
    <property type="protein sequence ID" value="KAF5400971.1"/>
    <property type="molecule type" value="Genomic_DNA"/>
</dbReference>
<comment type="similarity">
    <text evidence="3">Belongs to the protein kinase superfamily. TKL Ser/Thr protein kinase family.</text>
</comment>
<dbReference type="InterPro" id="IPR000719">
    <property type="entry name" value="Prot_kinase_dom"/>
</dbReference>
<dbReference type="InterPro" id="IPR017441">
    <property type="entry name" value="Protein_kinase_ATP_BS"/>
</dbReference>
<comment type="cofactor">
    <cofactor evidence="1">
        <name>Mn(2+)</name>
        <dbReference type="ChEBI" id="CHEBI:29035"/>
    </cofactor>
</comment>
<dbReference type="GO" id="GO:0004674">
    <property type="term" value="F:protein serine/threonine kinase activity"/>
    <property type="evidence" value="ECO:0007669"/>
    <property type="project" value="UniProtKB-KW"/>
</dbReference>
<evidence type="ECO:0000256" key="9">
    <source>
        <dbReference type="ARBA" id="ARBA00022840"/>
    </source>
</evidence>
<evidence type="ECO:0000256" key="5">
    <source>
        <dbReference type="ARBA" id="ARBA00022527"/>
    </source>
</evidence>
<dbReference type="GO" id="GO:0030036">
    <property type="term" value="P:actin cytoskeleton organization"/>
    <property type="evidence" value="ECO:0007669"/>
    <property type="project" value="TreeGrafter"/>
</dbReference>
<keyword evidence="8 16" id="KW-0418">Kinase</keyword>
<dbReference type="PANTHER" id="PTHR46485">
    <property type="entry name" value="LIM DOMAIN KINASE 1"/>
    <property type="match status" value="1"/>
</dbReference>
<gene>
    <name evidence="16" type="ORF">PHET_05934</name>
</gene>
<dbReference type="Gene3D" id="3.30.200.20">
    <property type="entry name" value="Phosphorylase Kinase, domain 1"/>
    <property type="match status" value="1"/>
</dbReference>
<dbReference type="PROSITE" id="PS00109">
    <property type="entry name" value="PROTEIN_KINASE_TYR"/>
    <property type="match status" value="1"/>
</dbReference>
<keyword evidence="10" id="KW-0464">Manganese</keyword>
<dbReference type="InterPro" id="IPR008266">
    <property type="entry name" value="Tyr_kinase_AS"/>
</dbReference>
<proteinExistence type="inferred from homology"/>
<evidence type="ECO:0000256" key="4">
    <source>
        <dbReference type="ARBA" id="ARBA00013203"/>
    </source>
</evidence>
<keyword evidence="7 14" id="KW-0547">Nucleotide-binding</keyword>
<dbReference type="AlphaFoldDB" id="A0A8J4WHT4"/>
<keyword evidence="6" id="KW-0808">Transferase</keyword>
<sequence>MASHSRVIIDPIRQKQRANLPHSIIVQSPTSVWFSRTSQNTASCRERRLRTRRLEDRNLLCTPETSDESRQHSSLSRNYSARLSESLPANIEQSQLETLGLIGSGAFGRAWKVRHRQHGCLLVLKEVLNGGNDQEEALVREINLLRNLKHPNILTCIGVVVWNKRISLVTEYIAQGSLHRVLMESPLELLTCCKRVSYARDITAGMTYLHENNLIHRDLTTHNCLVRKDDSVVVSDFGLSKLILPQPFVDVSRSSDPSNKKISLGRTTRPIDFLATDTRRRTERPKRYTVVGSPFWMAPEMLAGKPYEQSVDVYSFGVILCQLLACCDADPDRIPRNPDNMCVEIAAFIAKYQKVICSSPPLLIDTASRCVSFEPETRPTFQHCCDWLNDCLLYLKSGRDPPDDIIQR</sequence>
<dbReference type="GO" id="GO:0005737">
    <property type="term" value="C:cytoplasm"/>
    <property type="evidence" value="ECO:0007669"/>
    <property type="project" value="TreeGrafter"/>
</dbReference>
<keyword evidence="17" id="KW-1185">Reference proteome</keyword>
<dbReference type="GO" id="GO:0005524">
    <property type="term" value="F:ATP binding"/>
    <property type="evidence" value="ECO:0007669"/>
    <property type="project" value="UniProtKB-UniRule"/>
</dbReference>
<comment type="caution">
    <text evidence="16">The sequence shown here is derived from an EMBL/GenBank/DDBJ whole genome shotgun (WGS) entry which is preliminary data.</text>
</comment>
<dbReference type="GO" id="GO:0004712">
    <property type="term" value="F:protein serine/threonine/tyrosine kinase activity"/>
    <property type="evidence" value="ECO:0007669"/>
    <property type="project" value="UniProtKB-EC"/>
</dbReference>
<dbReference type="PROSITE" id="PS00107">
    <property type="entry name" value="PROTEIN_KINASE_ATP"/>
    <property type="match status" value="1"/>
</dbReference>
<protein>
    <recommendedName>
        <fullName evidence="4">dual-specificity kinase</fullName>
        <ecNumber evidence="4">2.7.12.1</ecNumber>
    </recommendedName>
</protein>
<comment type="catalytic activity">
    <reaction evidence="13">
        <text>L-tyrosyl-[protein] + ATP = O-phospho-L-tyrosyl-[protein] + ADP + H(+)</text>
        <dbReference type="Rhea" id="RHEA:10596"/>
        <dbReference type="Rhea" id="RHEA-COMP:10136"/>
        <dbReference type="Rhea" id="RHEA-COMP:20101"/>
        <dbReference type="ChEBI" id="CHEBI:15378"/>
        <dbReference type="ChEBI" id="CHEBI:30616"/>
        <dbReference type="ChEBI" id="CHEBI:46858"/>
        <dbReference type="ChEBI" id="CHEBI:61978"/>
        <dbReference type="ChEBI" id="CHEBI:456216"/>
        <dbReference type="EC" id="2.7.12.1"/>
    </reaction>
</comment>
<accession>A0A8J4WHT4</accession>
<reference evidence="16" key="1">
    <citation type="submission" date="2019-05" db="EMBL/GenBank/DDBJ databases">
        <title>Annotation for the trematode Paragonimus heterotremus.</title>
        <authorList>
            <person name="Choi Y.-J."/>
        </authorList>
    </citation>
    <scope>NUCLEOTIDE SEQUENCE</scope>
    <source>
        <strain evidence="16">LC</strain>
    </source>
</reference>